<dbReference type="PROSITE" id="PS00086">
    <property type="entry name" value="CYTOCHROME_P450"/>
    <property type="match status" value="1"/>
</dbReference>
<dbReference type="InterPro" id="IPR002397">
    <property type="entry name" value="Cyt_P450_B"/>
</dbReference>
<reference evidence="4 5" key="1">
    <citation type="submission" date="2022-12" db="EMBL/GenBank/DDBJ databases">
        <authorList>
            <person name="Mo P."/>
        </authorList>
    </citation>
    <scope>NUCLEOTIDE SEQUENCE [LARGE SCALE GENOMIC DNA]</scope>
    <source>
        <strain evidence="4 5">HUAS 2-6</strain>
    </source>
</reference>
<keyword evidence="2" id="KW-0560">Oxidoreductase</keyword>
<evidence type="ECO:0000313" key="5">
    <source>
        <dbReference type="Proteomes" id="UP001212326"/>
    </source>
</evidence>
<dbReference type="PANTHER" id="PTHR46696">
    <property type="entry name" value="P450, PUTATIVE (EUROFUNG)-RELATED"/>
    <property type="match status" value="1"/>
</dbReference>
<comment type="similarity">
    <text evidence="1 2">Belongs to the cytochrome P450 family.</text>
</comment>
<dbReference type="PRINTS" id="PR00385">
    <property type="entry name" value="P450"/>
</dbReference>
<evidence type="ECO:0000313" key="4">
    <source>
        <dbReference type="EMBL" id="WBO68701.1"/>
    </source>
</evidence>
<keyword evidence="2" id="KW-0349">Heme</keyword>
<dbReference type="EMBL" id="CP115300">
    <property type="protein sequence ID" value="WBO68701.1"/>
    <property type="molecule type" value="Genomic_DNA"/>
</dbReference>
<accession>A0ABY7PDM5</accession>
<evidence type="ECO:0000256" key="1">
    <source>
        <dbReference type="ARBA" id="ARBA00010617"/>
    </source>
</evidence>
<dbReference type="PANTHER" id="PTHR46696:SF1">
    <property type="entry name" value="CYTOCHROME P450 YJIB-RELATED"/>
    <property type="match status" value="1"/>
</dbReference>
<dbReference type="Proteomes" id="UP001212326">
    <property type="component" value="Chromosome"/>
</dbReference>
<feature type="region of interest" description="Disordered" evidence="3">
    <location>
        <begin position="1"/>
        <end position="22"/>
    </location>
</feature>
<name>A0ABY7PDM5_9ACTN</name>
<feature type="compositionally biased region" description="Low complexity" evidence="3">
    <location>
        <begin position="1"/>
        <end position="10"/>
    </location>
</feature>
<dbReference type="RefSeq" id="WP_270085929.1">
    <property type="nucleotide sequence ID" value="NZ_CP115300.1"/>
</dbReference>
<keyword evidence="2" id="KW-0408">Iron</keyword>
<dbReference type="PRINTS" id="PR00359">
    <property type="entry name" value="BP450"/>
</dbReference>
<protein>
    <submittedName>
        <fullName evidence="4">Cytochrome P450</fullName>
    </submittedName>
</protein>
<evidence type="ECO:0000256" key="2">
    <source>
        <dbReference type="RuleBase" id="RU000461"/>
    </source>
</evidence>
<dbReference type="InterPro" id="IPR001128">
    <property type="entry name" value="Cyt_P450"/>
</dbReference>
<sequence length="403" mass="43801">MAGAPHVHPTTTPPPLPGARPLLDPAAEYGRWITERPLDRITLWGDLHPWLVTRHADARAVLSDPRFSSENIRPGFPGLQPTPPPRTPGQLFAMDPPDHTRLRRMLIPEFTFRRAEQLRPAIRQITGDLLDSLVKQGQPADLVEHFTLPLPLLVICELLGVPYADRDFIHHQASAFATVSAGPEAMRAGWAALFGYLQELLAAKSREPGDDLMSRLATERVATGEATPAEAAGLLVQLLIAGHETTASMLSLGVVALLRHPGQLAALRADEALVPGAVEELLRYLTVVHIGLRRIATEDVEIGGVTIRAGEGVVIALQAANRDPALFAGPDALDLTRDARQHLAFGHGLHHCLGQSLARAELQIALPMLFDRLPDLRLADPAPEELAFEGRAVHGVRELPVTW</sequence>
<keyword evidence="2" id="KW-0479">Metal-binding</keyword>
<keyword evidence="2" id="KW-0503">Monooxygenase</keyword>
<evidence type="ECO:0000256" key="3">
    <source>
        <dbReference type="SAM" id="MobiDB-lite"/>
    </source>
</evidence>
<keyword evidence="5" id="KW-1185">Reference proteome</keyword>
<proteinExistence type="inferred from homology"/>
<dbReference type="InterPro" id="IPR036396">
    <property type="entry name" value="Cyt_P450_sf"/>
</dbReference>
<dbReference type="InterPro" id="IPR017972">
    <property type="entry name" value="Cyt_P450_CS"/>
</dbReference>
<dbReference type="SUPFAM" id="SSF48264">
    <property type="entry name" value="Cytochrome P450"/>
    <property type="match status" value="1"/>
</dbReference>
<organism evidence="4 5">
    <name type="scientific">Streptomyces camelliae</name>
    <dbReference type="NCBI Taxonomy" id="3004093"/>
    <lineage>
        <taxon>Bacteria</taxon>
        <taxon>Bacillati</taxon>
        <taxon>Actinomycetota</taxon>
        <taxon>Actinomycetes</taxon>
        <taxon>Kitasatosporales</taxon>
        <taxon>Streptomycetaceae</taxon>
        <taxon>Streptomyces</taxon>
    </lineage>
</organism>
<gene>
    <name evidence="4" type="ORF">O1G22_40815</name>
</gene>
<dbReference type="CDD" id="cd11030">
    <property type="entry name" value="CYP105-like"/>
    <property type="match status" value="1"/>
</dbReference>
<dbReference type="Pfam" id="PF00067">
    <property type="entry name" value="p450"/>
    <property type="match status" value="1"/>
</dbReference>
<dbReference type="Gene3D" id="1.10.630.10">
    <property type="entry name" value="Cytochrome P450"/>
    <property type="match status" value="1"/>
</dbReference>